<evidence type="ECO:0000313" key="1">
    <source>
        <dbReference type="EMBL" id="KAK4456296.1"/>
    </source>
</evidence>
<comment type="caution">
    <text evidence="1">The sequence shown here is derived from an EMBL/GenBank/DDBJ whole genome shotgun (WGS) entry which is preliminary data.</text>
</comment>
<dbReference type="AlphaFoldDB" id="A0AAV9H6C9"/>
<proteinExistence type="predicted"/>
<keyword evidence="2" id="KW-1185">Reference proteome</keyword>
<reference evidence="1" key="1">
    <citation type="journal article" date="2023" name="Mol. Phylogenet. Evol.">
        <title>Genome-scale phylogeny and comparative genomics of the fungal order Sordariales.</title>
        <authorList>
            <person name="Hensen N."/>
            <person name="Bonometti L."/>
            <person name="Westerberg I."/>
            <person name="Brannstrom I.O."/>
            <person name="Guillou S."/>
            <person name="Cros-Aarteil S."/>
            <person name="Calhoun S."/>
            <person name="Haridas S."/>
            <person name="Kuo A."/>
            <person name="Mondo S."/>
            <person name="Pangilinan J."/>
            <person name="Riley R."/>
            <person name="LaButti K."/>
            <person name="Andreopoulos B."/>
            <person name="Lipzen A."/>
            <person name="Chen C."/>
            <person name="Yan M."/>
            <person name="Daum C."/>
            <person name="Ng V."/>
            <person name="Clum A."/>
            <person name="Steindorff A."/>
            <person name="Ohm R.A."/>
            <person name="Martin F."/>
            <person name="Silar P."/>
            <person name="Natvig D.O."/>
            <person name="Lalanne C."/>
            <person name="Gautier V."/>
            <person name="Ament-Velasquez S.L."/>
            <person name="Kruys A."/>
            <person name="Hutchinson M.I."/>
            <person name="Powell A.J."/>
            <person name="Barry K."/>
            <person name="Miller A.N."/>
            <person name="Grigoriev I.V."/>
            <person name="Debuchy R."/>
            <person name="Gladieux P."/>
            <person name="Hiltunen Thoren M."/>
            <person name="Johannesson H."/>
        </authorList>
    </citation>
    <scope>NUCLEOTIDE SEQUENCE</scope>
    <source>
        <strain evidence="1">PSN243</strain>
    </source>
</reference>
<reference evidence="1" key="2">
    <citation type="submission" date="2023-05" db="EMBL/GenBank/DDBJ databases">
        <authorList>
            <consortium name="Lawrence Berkeley National Laboratory"/>
            <person name="Steindorff A."/>
            <person name="Hensen N."/>
            <person name="Bonometti L."/>
            <person name="Westerberg I."/>
            <person name="Brannstrom I.O."/>
            <person name="Guillou S."/>
            <person name="Cros-Aarteil S."/>
            <person name="Calhoun S."/>
            <person name="Haridas S."/>
            <person name="Kuo A."/>
            <person name="Mondo S."/>
            <person name="Pangilinan J."/>
            <person name="Riley R."/>
            <person name="Labutti K."/>
            <person name="Andreopoulos B."/>
            <person name="Lipzen A."/>
            <person name="Chen C."/>
            <person name="Yanf M."/>
            <person name="Daum C."/>
            <person name="Ng V."/>
            <person name="Clum A."/>
            <person name="Ohm R."/>
            <person name="Martin F."/>
            <person name="Silar P."/>
            <person name="Natvig D."/>
            <person name="Lalanne C."/>
            <person name="Gautier V."/>
            <person name="Ament-Velasquez S.L."/>
            <person name="Kruys A."/>
            <person name="Hutchinson M.I."/>
            <person name="Powell A.J."/>
            <person name="Barry K."/>
            <person name="Miller A.N."/>
            <person name="Grigoriev I.V."/>
            <person name="Debuchy R."/>
            <person name="Gladieux P."/>
            <person name="Thoren M.H."/>
            <person name="Johannesson H."/>
        </authorList>
    </citation>
    <scope>NUCLEOTIDE SEQUENCE</scope>
    <source>
        <strain evidence="1">PSN243</strain>
    </source>
</reference>
<name>A0AAV9H6C9_9PEZI</name>
<evidence type="ECO:0000313" key="2">
    <source>
        <dbReference type="Proteomes" id="UP001321760"/>
    </source>
</evidence>
<organism evidence="1 2">
    <name type="scientific">Podospora aff. communis PSN243</name>
    <dbReference type="NCBI Taxonomy" id="3040156"/>
    <lineage>
        <taxon>Eukaryota</taxon>
        <taxon>Fungi</taxon>
        <taxon>Dikarya</taxon>
        <taxon>Ascomycota</taxon>
        <taxon>Pezizomycotina</taxon>
        <taxon>Sordariomycetes</taxon>
        <taxon>Sordariomycetidae</taxon>
        <taxon>Sordariales</taxon>
        <taxon>Podosporaceae</taxon>
        <taxon>Podospora</taxon>
    </lineage>
</organism>
<protein>
    <submittedName>
        <fullName evidence="1">Uncharacterized protein</fullName>
    </submittedName>
</protein>
<gene>
    <name evidence="1" type="ORF">QBC34DRAFT_14588</name>
</gene>
<sequence>MSGFEEQAFASTGRRSELRGCVSVHSVGDGAKQGPVTAGSTRVLRLLAGPTPAIVTSATQIGQCLENDLAKILVGERPAQPHPLSASQPCLFTTNAVEFAWTVGFFSHLFIFKFIPGTRFLAPRWRQVRTRISGSTSEIETTTDTRCPCLRPGVLVRCHVEHSKQQGLSVRSPASHVVGSFSWKCKRWSLVLVSCPIPELLMPRPESKPTSQPTSGKQCK</sequence>
<accession>A0AAV9H6C9</accession>
<dbReference type="Proteomes" id="UP001321760">
    <property type="component" value="Unassembled WGS sequence"/>
</dbReference>
<dbReference type="EMBL" id="MU865913">
    <property type="protein sequence ID" value="KAK4456296.1"/>
    <property type="molecule type" value="Genomic_DNA"/>
</dbReference>